<organism evidence="13 14">
    <name type="scientific">Candidatus Kaiserbacteria bacterium GW2011_GWA2_49_19</name>
    <dbReference type="NCBI Taxonomy" id="1618669"/>
    <lineage>
        <taxon>Bacteria</taxon>
        <taxon>Candidatus Kaiseribacteriota</taxon>
    </lineage>
</organism>
<dbReference type="GO" id="GO:0061710">
    <property type="term" value="F:L-threonylcarbamoyladenylate synthase"/>
    <property type="evidence" value="ECO:0007669"/>
    <property type="project" value="UniProtKB-EC"/>
</dbReference>
<dbReference type="AlphaFoldDB" id="A0A0G1YSF6"/>
<reference evidence="13 14" key="1">
    <citation type="journal article" date="2015" name="Nature">
        <title>rRNA introns, odd ribosomes, and small enigmatic genomes across a large radiation of phyla.</title>
        <authorList>
            <person name="Brown C.T."/>
            <person name="Hug L.A."/>
            <person name="Thomas B.C."/>
            <person name="Sharon I."/>
            <person name="Castelle C.J."/>
            <person name="Singh A."/>
            <person name="Wilkins M.J."/>
            <person name="Williams K.H."/>
            <person name="Banfield J.F."/>
        </authorList>
    </citation>
    <scope>NUCLEOTIDE SEQUENCE [LARGE SCALE GENOMIC DNA]</scope>
</reference>
<dbReference type="Gene3D" id="3.90.870.10">
    <property type="entry name" value="DHBP synthase"/>
    <property type="match status" value="2"/>
</dbReference>
<dbReference type="Pfam" id="PF01300">
    <property type="entry name" value="Sua5_yciO_yrdC"/>
    <property type="match status" value="2"/>
</dbReference>
<dbReference type="Gene3D" id="3.40.960.10">
    <property type="entry name" value="VSR Endonuclease"/>
    <property type="match status" value="1"/>
</dbReference>
<dbReference type="GO" id="GO:0006450">
    <property type="term" value="P:regulation of translational fidelity"/>
    <property type="evidence" value="ECO:0007669"/>
    <property type="project" value="TreeGrafter"/>
</dbReference>
<evidence type="ECO:0000256" key="11">
    <source>
        <dbReference type="ARBA" id="ARBA00048366"/>
    </source>
</evidence>
<evidence type="ECO:0000259" key="12">
    <source>
        <dbReference type="PROSITE" id="PS51163"/>
    </source>
</evidence>
<dbReference type="InterPro" id="IPR006070">
    <property type="entry name" value="Sua5-like_dom"/>
</dbReference>
<evidence type="ECO:0000256" key="4">
    <source>
        <dbReference type="ARBA" id="ARBA00022490"/>
    </source>
</evidence>
<evidence type="ECO:0000256" key="9">
    <source>
        <dbReference type="ARBA" id="ARBA00022840"/>
    </source>
</evidence>
<keyword evidence="6" id="KW-0819">tRNA processing</keyword>
<comment type="similarity">
    <text evidence="2">Belongs to the SUA5 family.</text>
</comment>
<dbReference type="PROSITE" id="PS51163">
    <property type="entry name" value="YRDC"/>
    <property type="match status" value="1"/>
</dbReference>
<dbReference type="SUPFAM" id="SSF52980">
    <property type="entry name" value="Restriction endonuclease-like"/>
    <property type="match status" value="1"/>
</dbReference>
<keyword evidence="7" id="KW-0548">Nucleotidyltransferase</keyword>
<gene>
    <name evidence="13" type="ORF">UY44_C0004G0029</name>
</gene>
<dbReference type="InterPro" id="IPR017945">
    <property type="entry name" value="DHBP_synth_RibB-like_a/b_dom"/>
</dbReference>
<name>A0A0G1YSF6_9BACT</name>
<dbReference type="Pfam" id="PF04480">
    <property type="entry name" value="DUF559"/>
    <property type="match status" value="1"/>
</dbReference>
<dbReference type="GO" id="GO:0005737">
    <property type="term" value="C:cytoplasm"/>
    <property type="evidence" value="ECO:0007669"/>
    <property type="project" value="UniProtKB-SubCell"/>
</dbReference>
<evidence type="ECO:0000256" key="5">
    <source>
        <dbReference type="ARBA" id="ARBA00022679"/>
    </source>
</evidence>
<evidence type="ECO:0000256" key="8">
    <source>
        <dbReference type="ARBA" id="ARBA00022741"/>
    </source>
</evidence>
<dbReference type="GO" id="GO:0000049">
    <property type="term" value="F:tRNA binding"/>
    <property type="evidence" value="ECO:0007669"/>
    <property type="project" value="TreeGrafter"/>
</dbReference>
<evidence type="ECO:0000313" key="13">
    <source>
        <dbReference type="EMBL" id="KKW09314.1"/>
    </source>
</evidence>
<evidence type="ECO:0000256" key="2">
    <source>
        <dbReference type="ARBA" id="ARBA00007663"/>
    </source>
</evidence>
<keyword evidence="8" id="KW-0547">Nucleotide-binding</keyword>
<evidence type="ECO:0000256" key="3">
    <source>
        <dbReference type="ARBA" id="ARBA00012584"/>
    </source>
</evidence>
<dbReference type="GO" id="GO:0008033">
    <property type="term" value="P:tRNA processing"/>
    <property type="evidence" value="ECO:0007669"/>
    <property type="project" value="UniProtKB-KW"/>
</dbReference>
<proteinExistence type="inferred from homology"/>
<dbReference type="Proteomes" id="UP000033965">
    <property type="component" value="Unassembled WGS sequence"/>
</dbReference>
<dbReference type="GO" id="GO:0003725">
    <property type="term" value="F:double-stranded RNA binding"/>
    <property type="evidence" value="ECO:0007669"/>
    <property type="project" value="InterPro"/>
</dbReference>
<comment type="subcellular location">
    <subcellularLocation>
        <location evidence="1">Cytoplasm</location>
    </subcellularLocation>
</comment>
<feature type="domain" description="YrdC-like" evidence="12">
    <location>
        <begin position="6"/>
        <end position="342"/>
    </location>
</feature>
<keyword evidence="4" id="KW-0963">Cytoplasm</keyword>
<sequence>MKILTECNLAQIVVELLNGKTVVFPTETSYGLGCDATNQEAVDRIFKIKERRGDKPLLVVVPTVAMAKKYLVWNNLLEKIASKYWPGAVTVVGSYSTPPFKEGIEGWSRVSGKRLLGFIRTIGMRSELRKNKTKAEKILWSQLRLKRLGGLRFRRQHGIGPYVVDFYQADSKIVIEVDGDVHFSLAEQEIKDRVRQRWLEGHGYIVLRYNNVDVFNNLDGILREIYHMVTAARPHPALPLKGEVALLARGVVSLDNTVAIRVTAHPFLKSITEKLGRPLVATSANAAGGGDCYSAAAAVAAFQNRAEQPDIILDYGALPKRPPTTVVSAAGGVFKVLRQGERQIAL</sequence>
<keyword evidence="5" id="KW-0808">Transferase</keyword>
<dbReference type="GO" id="GO:0005524">
    <property type="term" value="F:ATP binding"/>
    <property type="evidence" value="ECO:0007669"/>
    <property type="project" value="UniProtKB-KW"/>
</dbReference>
<evidence type="ECO:0000256" key="6">
    <source>
        <dbReference type="ARBA" id="ARBA00022694"/>
    </source>
</evidence>
<dbReference type="CDD" id="cd01038">
    <property type="entry name" value="Endonuclease_DUF559"/>
    <property type="match status" value="1"/>
</dbReference>
<dbReference type="PANTHER" id="PTHR17490:SF16">
    <property type="entry name" value="THREONYLCARBAMOYL-AMP SYNTHASE"/>
    <property type="match status" value="1"/>
</dbReference>
<comment type="catalytic activity">
    <reaction evidence="11">
        <text>L-threonine + hydrogencarbonate + ATP = L-threonylcarbamoyladenylate + diphosphate + H2O</text>
        <dbReference type="Rhea" id="RHEA:36407"/>
        <dbReference type="ChEBI" id="CHEBI:15377"/>
        <dbReference type="ChEBI" id="CHEBI:17544"/>
        <dbReference type="ChEBI" id="CHEBI:30616"/>
        <dbReference type="ChEBI" id="CHEBI:33019"/>
        <dbReference type="ChEBI" id="CHEBI:57926"/>
        <dbReference type="ChEBI" id="CHEBI:73682"/>
        <dbReference type="EC" id="2.7.7.87"/>
    </reaction>
</comment>
<keyword evidence="9" id="KW-0067">ATP-binding</keyword>
<dbReference type="InterPro" id="IPR011335">
    <property type="entry name" value="Restrct_endonuc-II-like"/>
</dbReference>
<dbReference type="InterPro" id="IPR050156">
    <property type="entry name" value="TC-AMP_synthase_SUA5"/>
</dbReference>
<accession>A0A0G1YSF6</accession>
<dbReference type="EMBL" id="LCPZ01000004">
    <property type="protein sequence ID" value="KKW09314.1"/>
    <property type="molecule type" value="Genomic_DNA"/>
</dbReference>
<protein>
    <recommendedName>
        <fullName evidence="10">L-threonylcarbamoyladenylate synthase</fullName>
        <ecNumber evidence="3">2.7.7.87</ecNumber>
    </recommendedName>
    <alternativeName>
        <fullName evidence="10">L-threonylcarbamoyladenylate synthase</fullName>
    </alternativeName>
</protein>
<comment type="caution">
    <text evidence="13">The sequence shown here is derived from an EMBL/GenBank/DDBJ whole genome shotgun (WGS) entry which is preliminary data.</text>
</comment>
<dbReference type="PANTHER" id="PTHR17490">
    <property type="entry name" value="SUA5"/>
    <property type="match status" value="1"/>
</dbReference>
<dbReference type="SUPFAM" id="SSF55821">
    <property type="entry name" value="YrdC/RibB"/>
    <property type="match status" value="2"/>
</dbReference>
<dbReference type="InterPro" id="IPR047216">
    <property type="entry name" value="Endonuclease_DUF559_bact"/>
</dbReference>
<dbReference type="EC" id="2.7.7.87" evidence="3"/>
<evidence type="ECO:0000256" key="1">
    <source>
        <dbReference type="ARBA" id="ARBA00004496"/>
    </source>
</evidence>
<evidence type="ECO:0000313" key="14">
    <source>
        <dbReference type="Proteomes" id="UP000033965"/>
    </source>
</evidence>
<evidence type="ECO:0000256" key="10">
    <source>
        <dbReference type="ARBA" id="ARBA00029774"/>
    </source>
</evidence>
<dbReference type="InterPro" id="IPR007569">
    <property type="entry name" value="DUF559"/>
</dbReference>
<evidence type="ECO:0000256" key="7">
    <source>
        <dbReference type="ARBA" id="ARBA00022695"/>
    </source>
</evidence>